<name>A0A9W9R854_9EURO</name>
<reference evidence="1" key="1">
    <citation type="submission" date="2022-11" db="EMBL/GenBank/DDBJ databases">
        <authorList>
            <person name="Petersen C."/>
        </authorList>
    </citation>
    <scope>NUCLEOTIDE SEQUENCE</scope>
    <source>
        <strain evidence="1">IBT 29864</strain>
    </source>
</reference>
<organism evidence="1 2">
    <name type="scientific">Penicillium cataractarum</name>
    <dbReference type="NCBI Taxonomy" id="2100454"/>
    <lineage>
        <taxon>Eukaryota</taxon>
        <taxon>Fungi</taxon>
        <taxon>Dikarya</taxon>
        <taxon>Ascomycota</taxon>
        <taxon>Pezizomycotina</taxon>
        <taxon>Eurotiomycetes</taxon>
        <taxon>Eurotiomycetidae</taxon>
        <taxon>Eurotiales</taxon>
        <taxon>Aspergillaceae</taxon>
        <taxon>Penicillium</taxon>
    </lineage>
</organism>
<reference evidence="1" key="2">
    <citation type="journal article" date="2023" name="IMA Fungus">
        <title>Comparative genomic study of the Penicillium genus elucidates a diverse pangenome and 15 lateral gene transfer events.</title>
        <authorList>
            <person name="Petersen C."/>
            <person name="Sorensen T."/>
            <person name="Nielsen M.R."/>
            <person name="Sondergaard T.E."/>
            <person name="Sorensen J.L."/>
            <person name="Fitzpatrick D.A."/>
            <person name="Frisvad J.C."/>
            <person name="Nielsen K.L."/>
        </authorList>
    </citation>
    <scope>NUCLEOTIDE SEQUENCE</scope>
    <source>
        <strain evidence="1">IBT 29864</strain>
    </source>
</reference>
<keyword evidence="2" id="KW-1185">Reference proteome</keyword>
<gene>
    <name evidence="1" type="ORF">N7496_012505</name>
</gene>
<protein>
    <submittedName>
        <fullName evidence="1">Uncharacterized protein</fullName>
    </submittedName>
</protein>
<proteinExistence type="predicted"/>
<evidence type="ECO:0000313" key="1">
    <source>
        <dbReference type="EMBL" id="KAJ5355293.1"/>
    </source>
</evidence>
<dbReference type="AlphaFoldDB" id="A0A9W9R854"/>
<sequence length="127" mass="14818">MSVGIGSALFRSFMELLTRRDATIPMSILSGNEQLDIYKAPIDRTSSFKIRYIRMRHYSVTRRRIRRRRMKAHERCRTKGRLDIFVQDICCELHNTVYPRLDKRRTAPIEKGLVEATTSNAKAICSV</sequence>
<dbReference type="RefSeq" id="XP_056549316.1">
    <property type="nucleotide sequence ID" value="XM_056705418.1"/>
</dbReference>
<dbReference type="EMBL" id="JAPZBS010000010">
    <property type="protein sequence ID" value="KAJ5355293.1"/>
    <property type="molecule type" value="Genomic_DNA"/>
</dbReference>
<dbReference type="GeneID" id="81444597"/>
<evidence type="ECO:0000313" key="2">
    <source>
        <dbReference type="Proteomes" id="UP001147782"/>
    </source>
</evidence>
<accession>A0A9W9R854</accession>
<dbReference type="Proteomes" id="UP001147782">
    <property type="component" value="Unassembled WGS sequence"/>
</dbReference>
<comment type="caution">
    <text evidence="1">The sequence shown here is derived from an EMBL/GenBank/DDBJ whole genome shotgun (WGS) entry which is preliminary data.</text>
</comment>